<dbReference type="Gene3D" id="3.20.20.10">
    <property type="entry name" value="Alanine racemase"/>
    <property type="match status" value="1"/>
</dbReference>
<gene>
    <name evidence="6" type="ORF">WAK64_03285</name>
</gene>
<dbReference type="InterPro" id="IPR001608">
    <property type="entry name" value="Ala_racemase_N"/>
</dbReference>
<evidence type="ECO:0000313" key="6">
    <source>
        <dbReference type="EMBL" id="MEI5906094.1"/>
    </source>
</evidence>
<dbReference type="NCBIfam" id="TIGR00044">
    <property type="entry name" value="YggS family pyridoxal phosphate-dependent enzyme"/>
    <property type="match status" value="1"/>
</dbReference>
<proteinExistence type="inferred from homology"/>
<keyword evidence="1 2" id="KW-0663">Pyridoxal phosphate</keyword>
<evidence type="ECO:0000256" key="2">
    <source>
        <dbReference type="HAMAP-Rule" id="MF_02087"/>
    </source>
</evidence>
<evidence type="ECO:0000256" key="1">
    <source>
        <dbReference type="ARBA" id="ARBA00022898"/>
    </source>
</evidence>
<keyword evidence="4" id="KW-0175">Coiled coil</keyword>
<organism evidence="6 7">
    <name type="scientific">Bacillus spongiae</name>
    <dbReference type="NCBI Taxonomy" id="2683610"/>
    <lineage>
        <taxon>Bacteria</taxon>
        <taxon>Bacillati</taxon>
        <taxon>Bacillota</taxon>
        <taxon>Bacilli</taxon>
        <taxon>Bacillales</taxon>
        <taxon>Bacillaceae</taxon>
        <taxon>Bacillus</taxon>
    </lineage>
</organism>
<sequence length="224" mass="25577">MSVAENLKTIQDNIHSACQKTSRNVEEVSIIAVTKYVTLERTKEAVEAGIVHLGENREEGLMKKWDEIKDGAQWHFIGTLQSRKVKSIIDKVSYIHSLDRISLAKEIHKRAKYPIYCFVQVNVSGEESKHGLPPEDVINFIHELQKYSNIVVKGLMTMAPFIEEEEQLRMYFRTLKELQENVKDLKLSYAPCDELSMGMSNDYRIAVEEGATFVRIGTALVGEE</sequence>
<comment type="caution">
    <text evidence="6">The sequence shown here is derived from an EMBL/GenBank/DDBJ whole genome shotgun (WGS) entry which is preliminary data.</text>
</comment>
<comment type="function">
    <text evidence="2">Pyridoxal 5'-phosphate (PLP)-binding protein, which is involved in PLP homeostasis.</text>
</comment>
<dbReference type="EMBL" id="JBBAXC010000002">
    <property type="protein sequence ID" value="MEI5906094.1"/>
    <property type="molecule type" value="Genomic_DNA"/>
</dbReference>
<dbReference type="SUPFAM" id="SSF51419">
    <property type="entry name" value="PLP-binding barrel"/>
    <property type="match status" value="1"/>
</dbReference>
<dbReference type="Pfam" id="PF01168">
    <property type="entry name" value="Ala_racemase_N"/>
    <property type="match status" value="1"/>
</dbReference>
<dbReference type="CDD" id="cd00635">
    <property type="entry name" value="PLPDE_III_YBL036c_like"/>
    <property type="match status" value="1"/>
</dbReference>
<dbReference type="InterPro" id="IPR029066">
    <property type="entry name" value="PLP-binding_barrel"/>
</dbReference>
<feature type="coiled-coil region" evidence="4">
    <location>
        <begin position="161"/>
        <end position="188"/>
    </location>
</feature>
<dbReference type="Proteomes" id="UP001312865">
    <property type="component" value="Unassembled WGS sequence"/>
</dbReference>
<evidence type="ECO:0000313" key="7">
    <source>
        <dbReference type="Proteomes" id="UP001312865"/>
    </source>
</evidence>
<protein>
    <recommendedName>
        <fullName evidence="2">Pyridoxal phosphate homeostasis protein</fullName>
        <shortName evidence="2">PLP homeostasis protein</shortName>
    </recommendedName>
</protein>
<name>A0ABU8HAB5_9BACI</name>
<keyword evidence="7" id="KW-1185">Reference proteome</keyword>
<dbReference type="HAMAP" id="MF_02087">
    <property type="entry name" value="PLP_homeostasis"/>
    <property type="match status" value="1"/>
</dbReference>
<feature type="modified residue" description="N6-(pyridoxal phosphate)lysine" evidence="2">
    <location>
        <position position="35"/>
    </location>
</feature>
<evidence type="ECO:0000256" key="4">
    <source>
        <dbReference type="SAM" id="Coils"/>
    </source>
</evidence>
<dbReference type="PIRSF" id="PIRSF004848">
    <property type="entry name" value="YBL036c_PLPDEIII"/>
    <property type="match status" value="1"/>
</dbReference>
<reference evidence="6 7" key="1">
    <citation type="journal article" date="2018" name="J. Microbiol.">
        <title>Bacillus spongiae sp. nov., isolated from sponge of Jeju Island.</title>
        <authorList>
            <person name="Lee G.E."/>
            <person name="Im W.T."/>
            <person name="Park J.S."/>
        </authorList>
    </citation>
    <scope>NUCLEOTIDE SEQUENCE [LARGE SCALE GENOMIC DNA]</scope>
    <source>
        <strain evidence="6 7">135PIL107-10</strain>
    </source>
</reference>
<comment type="similarity">
    <text evidence="2 3">Belongs to the pyridoxal phosphate-binding protein YggS/PROSC family.</text>
</comment>
<accession>A0ABU8HAB5</accession>
<dbReference type="PROSITE" id="PS01211">
    <property type="entry name" value="UPF0001"/>
    <property type="match status" value="1"/>
</dbReference>
<dbReference type="RefSeq" id="WP_336585515.1">
    <property type="nucleotide sequence ID" value="NZ_JBBAXC010000002.1"/>
</dbReference>
<feature type="domain" description="Alanine racemase N-terminal" evidence="5">
    <location>
        <begin position="6"/>
        <end position="223"/>
    </location>
</feature>
<dbReference type="PANTHER" id="PTHR10146">
    <property type="entry name" value="PROLINE SYNTHETASE CO-TRANSCRIBED BACTERIAL HOMOLOG PROTEIN"/>
    <property type="match status" value="1"/>
</dbReference>
<evidence type="ECO:0000256" key="3">
    <source>
        <dbReference type="RuleBase" id="RU004514"/>
    </source>
</evidence>
<dbReference type="InterPro" id="IPR011078">
    <property type="entry name" value="PyrdxlP_homeostasis"/>
</dbReference>
<evidence type="ECO:0000259" key="5">
    <source>
        <dbReference type="Pfam" id="PF01168"/>
    </source>
</evidence>
<dbReference type="PANTHER" id="PTHR10146:SF14">
    <property type="entry name" value="PYRIDOXAL PHOSPHATE HOMEOSTASIS PROTEIN"/>
    <property type="match status" value="1"/>
</dbReference>